<protein>
    <submittedName>
        <fullName evidence="3">Uncharacterized protein</fullName>
    </submittedName>
</protein>
<evidence type="ECO:0000313" key="4">
    <source>
        <dbReference type="Proteomes" id="UP001519460"/>
    </source>
</evidence>
<keyword evidence="2" id="KW-1133">Transmembrane helix</keyword>
<dbReference type="Proteomes" id="UP001519460">
    <property type="component" value="Unassembled WGS sequence"/>
</dbReference>
<feature type="compositionally biased region" description="Pro residues" evidence="1">
    <location>
        <begin position="259"/>
        <end position="275"/>
    </location>
</feature>
<keyword evidence="4" id="KW-1185">Reference proteome</keyword>
<organism evidence="3 4">
    <name type="scientific">Batillaria attramentaria</name>
    <dbReference type="NCBI Taxonomy" id="370345"/>
    <lineage>
        <taxon>Eukaryota</taxon>
        <taxon>Metazoa</taxon>
        <taxon>Spiralia</taxon>
        <taxon>Lophotrochozoa</taxon>
        <taxon>Mollusca</taxon>
        <taxon>Gastropoda</taxon>
        <taxon>Caenogastropoda</taxon>
        <taxon>Sorbeoconcha</taxon>
        <taxon>Cerithioidea</taxon>
        <taxon>Batillariidae</taxon>
        <taxon>Batillaria</taxon>
    </lineage>
</organism>
<proteinExistence type="predicted"/>
<accession>A0ABD0M6V5</accession>
<feature type="compositionally biased region" description="Gly residues" evidence="1">
    <location>
        <begin position="232"/>
        <end position="254"/>
    </location>
</feature>
<sequence length="293" mass="29958">MLATRAMQTMALMSYMLAFLLAITFNCLEQTASYHRYTGYARALEVLGTIGTAFCIIGVSVYGAKADKIGTLDYSYALTVLSLFFSIPGLVMVAVTRNAVQTSMSSVSPLPEGGNSTSGPSVVISAAQQGPQPAGFLVTEGGQPTTNGRFSYGYGQHHRPAGPDGSGSSANNGNSAPSFVNNDMGNSRGLPRGNASSNQNLPYPMYPDGPANAGRMSPASDPLPMPMPEPGPVGGGGGRNAGGTGYGQQAGGEGRAPARLPPLGPGVAPTAPPPPGEEEAPPSYMEAIGYGHR</sequence>
<feature type="transmembrane region" description="Helical" evidence="2">
    <location>
        <begin position="6"/>
        <end position="28"/>
    </location>
</feature>
<dbReference type="AlphaFoldDB" id="A0ABD0M6V5"/>
<gene>
    <name evidence="3" type="ORF">BaRGS_00001160</name>
</gene>
<comment type="caution">
    <text evidence="3">The sequence shown here is derived from an EMBL/GenBank/DDBJ whole genome shotgun (WGS) entry which is preliminary data.</text>
</comment>
<evidence type="ECO:0000256" key="2">
    <source>
        <dbReference type="SAM" id="Phobius"/>
    </source>
</evidence>
<evidence type="ECO:0000256" key="1">
    <source>
        <dbReference type="SAM" id="MobiDB-lite"/>
    </source>
</evidence>
<keyword evidence="2" id="KW-0812">Transmembrane</keyword>
<feature type="compositionally biased region" description="Low complexity" evidence="1">
    <location>
        <begin position="162"/>
        <end position="178"/>
    </location>
</feature>
<dbReference type="EMBL" id="JACVVK020000004">
    <property type="protein sequence ID" value="KAK7507225.1"/>
    <property type="molecule type" value="Genomic_DNA"/>
</dbReference>
<feature type="transmembrane region" description="Helical" evidence="2">
    <location>
        <begin position="74"/>
        <end position="95"/>
    </location>
</feature>
<keyword evidence="2" id="KW-0472">Membrane</keyword>
<evidence type="ECO:0000313" key="3">
    <source>
        <dbReference type="EMBL" id="KAK7507225.1"/>
    </source>
</evidence>
<name>A0ABD0M6V5_9CAEN</name>
<feature type="compositionally biased region" description="Pro residues" evidence="1">
    <location>
        <begin position="221"/>
        <end position="231"/>
    </location>
</feature>
<feature type="region of interest" description="Disordered" evidence="1">
    <location>
        <begin position="139"/>
        <end position="293"/>
    </location>
</feature>
<feature type="transmembrane region" description="Helical" evidence="2">
    <location>
        <begin position="40"/>
        <end position="62"/>
    </location>
</feature>
<reference evidence="3 4" key="1">
    <citation type="journal article" date="2023" name="Sci. Data">
        <title>Genome assembly of the Korean intertidal mud-creeper Batillaria attramentaria.</title>
        <authorList>
            <person name="Patra A.K."/>
            <person name="Ho P.T."/>
            <person name="Jun S."/>
            <person name="Lee S.J."/>
            <person name="Kim Y."/>
            <person name="Won Y.J."/>
        </authorList>
    </citation>
    <scope>NUCLEOTIDE SEQUENCE [LARGE SCALE GENOMIC DNA]</scope>
    <source>
        <strain evidence="3">Wonlab-2016</strain>
    </source>
</reference>